<organism evidence="2 3">
    <name type="scientific">Candidatus Tagabacteria bacterium RIFCSPLOWO2_01_FULL_39_11</name>
    <dbReference type="NCBI Taxonomy" id="1802295"/>
    <lineage>
        <taxon>Bacteria</taxon>
        <taxon>Candidatus Tagaibacteriota</taxon>
    </lineage>
</organism>
<name>A0A1G2LTC3_9BACT</name>
<dbReference type="EMBL" id="MHQZ01000017">
    <property type="protein sequence ID" value="OHA14102.1"/>
    <property type="molecule type" value="Genomic_DNA"/>
</dbReference>
<dbReference type="Gene3D" id="1.20.120.330">
    <property type="entry name" value="Nucleotidyltransferases domain 2"/>
    <property type="match status" value="1"/>
</dbReference>
<dbReference type="SUPFAM" id="SSF81593">
    <property type="entry name" value="Nucleotidyltransferase substrate binding subunit/domain"/>
    <property type="match status" value="1"/>
</dbReference>
<evidence type="ECO:0000313" key="2">
    <source>
        <dbReference type="EMBL" id="OHA14102.1"/>
    </source>
</evidence>
<feature type="domain" description="HEPN" evidence="1">
    <location>
        <begin position="21"/>
        <end position="127"/>
    </location>
</feature>
<dbReference type="Proteomes" id="UP000178302">
    <property type="component" value="Unassembled WGS sequence"/>
</dbReference>
<gene>
    <name evidence="2" type="ORF">A2909_02805</name>
</gene>
<evidence type="ECO:0000259" key="1">
    <source>
        <dbReference type="PROSITE" id="PS50910"/>
    </source>
</evidence>
<dbReference type="AlphaFoldDB" id="A0A1G2LTC3"/>
<dbReference type="InterPro" id="IPR007842">
    <property type="entry name" value="HEPN_dom"/>
</dbReference>
<protein>
    <recommendedName>
        <fullName evidence="1">HEPN domain-containing protein</fullName>
    </recommendedName>
</protein>
<proteinExistence type="predicted"/>
<dbReference type="Pfam" id="PF05168">
    <property type="entry name" value="HEPN"/>
    <property type="match status" value="1"/>
</dbReference>
<sequence length="139" mass="16227">MKQNNKRKIKESSLARDWFRIGENDLGFVKSGFKDLNAFFPQICFLCQQSAEKYLKGFLVFYKKGFPKIHDLTELVKLCSKIDKNFSKILKDADILSQYYLVVRYPTEYKEAGKLEAREAIETAKRIADFVKDIIKAQL</sequence>
<evidence type="ECO:0000313" key="3">
    <source>
        <dbReference type="Proteomes" id="UP000178302"/>
    </source>
</evidence>
<dbReference type="PROSITE" id="PS50910">
    <property type="entry name" value="HEPN"/>
    <property type="match status" value="1"/>
</dbReference>
<reference evidence="2 3" key="1">
    <citation type="journal article" date="2016" name="Nat. Commun.">
        <title>Thousands of microbial genomes shed light on interconnected biogeochemical processes in an aquifer system.</title>
        <authorList>
            <person name="Anantharaman K."/>
            <person name="Brown C.T."/>
            <person name="Hug L.A."/>
            <person name="Sharon I."/>
            <person name="Castelle C.J."/>
            <person name="Probst A.J."/>
            <person name="Thomas B.C."/>
            <person name="Singh A."/>
            <person name="Wilkins M.J."/>
            <person name="Karaoz U."/>
            <person name="Brodie E.L."/>
            <person name="Williams K.H."/>
            <person name="Hubbard S.S."/>
            <person name="Banfield J.F."/>
        </authorList>
    </citation>
    <scope>NUCLEOTIDE SEQUENCE [LARGE SCALE GENOMIC DNA]</scope>
</reference>
<comment type="caution">
    <text evidence="2">The sequence shown here is derived from an EMBL/GenBank/DDBJ whole genome shotgun (WGS) entry which is preliminary data.</text>
</comment>
<accession>A0A1G2LTC3</accession>
<dbReference type="SMART" id="SM00748">
    <property type="entry name" value="HEPN"/>
    <property type="match status" value="1"/>
</dbReference>